<name>A0A3B6FWK1_WHEAT</name>
<dbReference type="Gramene" id="TraesCS3B03G1255000.1">
    <property type="protein sequence ID" value="TraesCS3B03G1255000.1.CDS1"/>
    <property type="gene ID" value="TraesCS3B03G1255000"/>
</dbReference>
<dbReference type="OMA" id="HCHRRCC"/>
<dbReference type="AlphaFoldDB" id="A0A3B6FWK1"/>
<evidence type="ECO:0000313" key="3">
    <source>
        <dbReference type="Proteomes" id="UP000019116"/>
    </source>
</evidence>
<keyword evidence="3" id="KW-1185">Reference proteome</keyword>
<reference evidence="2" key="1">
    <citation type="submission" date="2018-08" db="EMBL/GenBank/DDBJ databases">
        <authorList>
            <person name="Rossello M."/>
        </authorList>
    </citation>
    <scope>NUCLEOTIDE SEQUENCE [LARGE SCALE GENOMIC DNA]</scope>
    <source>
        <strain evidence="2">cv. Chinese Spring</strain>
    </source>
</reference>
<evidence type="ECO:0000313" key="2">
    <source>
        <dbReference type="EnsemblPlants" id="TraesCS3B02G507300.1.cds1"/>
    </source>
</evidence>
<dbReference type="Gramene" id="TraesMAC3B03G01754550.1">
    <property type="protein sequence ID" value="TraesMAC3B03G01754550.1.CDS1"/>
    <property type="gene ID" value="TraesMAC3B03G01754550"/>
</dbReference>
<dbReference type="Gramene" id="TraesCS3B02G507300.1">
    <property type="protein sequence ID" value="TraesCS3B02G507300.1.cds1"/>
    <property type="gene ID" value="TraesCS3B02G507300"/>
</dbReference>
<feature type="region of interest" description="Disordered" evidence="1">
    <location>
        <begin position="1"/>
        <end position="21"/>
    </location>
</feature>
<dbReference type="Gramene" id="TraesLDM3B03G01753060.1">
    <property type="protein sequence ID" value="TraesLDM3B03G01753060.1.CDS1"/>
    <property type="gene ID" value="TraesLDM3B03G01753060"/>
</dbReference>
<dbReference type="Gramene" id="TraesRN3B0101256900.1">
    <property type="protein sequence ID" value="TraesRN3B0101256900.1"/>
    <property type="gene ID" value="TraesRN3B0101256900"/>
</dbReference>
<sequence length="106" mass="11237">MAGTRTLPSAPTTPWAPWSGAEIPHEGHLLPPYFAVARDLPSTMAESTSSWSAPRPDYPMGARSGAASLPAAALPRTQVTRSPFLHCHRRCCTAATGELGGRRDAL</sequence>
<dbReference type="Proteomes" id="UP000019116">
    <property type="component" value="Chromosome 3B"/>
</dbReference>
<dbReference type="Gramene" id="TraesROB_scaffold_006805_01G000100.1">
    <property type="protein sequence ID" value="TraesROB_scaffold_006805_01G000100.1"/>
    <property type="gene ID" value="TraesROB_scaffold_006805_01G000100"/>
</dbReference>
<dbReference type="Gramene" id="TraesLAC3B03G01695240.1">
    <property type="protein sequence ID" value="TraesLAC3B03G01695240.1.CDS1"/>
    <property type="gene ID" value="TraesLAC3B03G01695240"/>
</dbReference>
<dbReference type="EnsemblPlants" id="TraesCS3B02G507300.1">
    <property type="protein sequence ID" value="TraesCS3B02G507300.1.cds1"/>
    <property type="gene ID" value="TraesCS3B02G507300"/>
</dbReference>
<protein>
    <submittedName>
        <fullName evidence="2">Uncharacterized protein</fullName>
    </submittedName>
</protein>
<feature type="compositionally biased region" description="Polar residues" evidence="1">
    <location>
        <begin position="1"/>
        <end position="12"/>
    </location>
</feature>
<proteinExistence type="predicted"/>
<organism evidence="2">
    <name type="scientific">Triticum aestivum</name>
    <name type="common">Wheat</name>
    <dbReference type="NCBI Taxonomy" id="4565"/>
    <lineage>
        <taxon>Eukaryota</taxon>
        <taxon>Viridiplantae</taxon>
        <taxon>Streptophyta</taxon>
        <taxon>Embryophyta</taxon>
        <taxon>Tracheophyta</taxon>
        <taxon>Spermatophyta</taxon>
        <taxon>Magnoliopsida</taxon>
        <taxon>Liliopsida</taxon>
        <taxon>Poales</taxon>
        <taxon>Poaceae</taxon>
        <taxon>BOP clade</taxon>
        <taxon>Pooideae</taxon>
        <taxon>Triticodae</taxon>
        <taxon>Triticeae</taxon>
        <taxon>Triticinae</taxon>
        <taxon>Triticum</taxon>
    </lineage>
</organism>
<reference evidence="2" key="2">
    <citation type="submission" date="2018-10" db="UniProtKB">
        <authorList>
            <consortium name="EnsemblPlants"/>
        </authorList>
    </citation>
    <scope>IDENTIFICATION</scope>
</reference>
<evidence type="ECO:0000256" key="1">
    <source>
        <dbReference type="SAM" id="MobiDB-lite"/>
    </source>
</evidence>
<feature type="region of interest" description="Disordered" evidence="1">
    <location>
        <begin position="45"/>
        <end position="69"/>
    </location>
</feature>
<accession>A0A3B6FWK1</accession>
<dbReference type="Gramene" id="TraesWEE_scaffold_050016_01G000300.1">
    <property type="protein sequence ID" value="TraesWEE_scaffold_050016_01G000300.1"/>
    <property type="gene ID" value="TraesWEE_scaffold_050016_01G000300"/>
</dbReference>